<protein>
    <submittedName>
        <fullName evidence="2">NAD dependent epimerase/dehydratase family protein</fullName>
    </submittedName>
</protein>
<dbReference type="PANTHER" id="PTHR48079">
    <property type="entry name" value="PROTEIN YEEZ"/>
    <property type="match status" value="1"/>
</dbReference>
<dbReference type="Pfam" id="PF01370">
    <property type="entry name" value="Epimerase"/>
    <property type="match status" value="2"/>
</dbReference>
<organism evidence="2 3">
    <name type="scientific">Lepidopterella palustris CBS 459.81</name>
    <dbReference type="NCBI Taxonomy" id="1314670"/>
    <lineage>
        <taxon>Eukaryota</taxon>
        <taxon>Fungi</taxon>
        <taxon>Dikarya</taxon>
        <taxon>Ascomycota</taxon>
        <taxon>Pezizomycotina</taxon>
        <taxon>Dothideomycetes</taxon>
        <taxon>Pleosporomycetidae</taxon>
        <taxon>Mytilinidiales</taxon>
        <taxon>Argynnaceae</taxon>
        <taxon>Lepidopterella</taxon>
    </lineage>
</organism>
<dbReference type="GO" id="GO:0005737">
    <property type="term" value="C:cytoplasm"/>
    <property type="evidence" value="ECO:0007669"/>
    <property type="project" value="TreeGrafter"/>
</dbReference>
<dbReference type="Proteomes" id="UP000250266">
    <property type="component" value="Unassembled WGS sequence"/>
</dbReference>
<feature type="domain" description="NAD-dependent epimerase/dehydratase" evidence="1">
    <location>
        <begin position="4"/>
        <end position="86"/>
    </location>
</feature>
<dbReference type="PANTHER" id="PTHR48079:SF6">
    <property type="entry name" value="NAD(P)-BINDING DOMAIN-CONTAINING PROTEIN-RELATED"/>
    <property type="match status" value="1"/>
</dbReference>
<dbReference type="SUPFAM" id="SSF51735">
    <property type="entry name" value="NAD(P)-binding Rossmann-fold domains"/>
    <property type="match status" value="1"/>
</dbReference>
<dbReference type="InterPro" id="IPR036291">
    <property type="entry name" value="NAD(P)-bd_dom_sf"/>
</dbReference>
<dbReference type="Gene3D" id="3.40.50.720">
    <property type="entry name" value="NAD(P)-binding Rossmann-like Domain"/>
    <property type="match status" value="1"/>
</dbReference>
<proteinExistence type="predicted"/>
<evidence type="ECO:0000313" key="3">
    <source>
        <dbReference type="Proteomes" id="UP000250266"/>
    </source>
</evidence>
<sequence>MVKILITGATGYIGGDALYALSAAYPSYSITALVRNSTKGATLASIYPSVRLVYGDLDSTDLLTTEASNADIVLHCAHADHPGAAAALVAGLAQRAEGGFLIHTSGTGTLCVGDLDNGTFGIKSEKLFNDLDGIAEITSLPDHAPHRNVDTIVLAAGAEPSGKVRTAIVCPSTIYGPGRGPDNKRSIQVYEMAKAVLQRGKGFQVNDGQNIWTQIHIQDLSNAYVRLVEEAVKGGGSATWGAEGYYFVENGDFKWADVATAIADYAAKQKLIRDATVEAVSREDAEKLFPYGSVLWGLNSRARGLRAKKVLGWKPVQKGLLESIPEIVDGEARSLGLTKGHAVQASG</sequence>
<evidence type="ECO:0000313" key="2">
    <source>
        <dbReference type="EMBL" id="OCK84020.1"/>
    </source>
</evidence>
<name>A0A8E2JIK3_9PEZI</name>
<gene>
    <name evidence="2" type="ORF">K432DRAFT_401557</name>
</gene>
<dbReference type="GO" id="GO:0004029">
    <property type="term" value="F:aldehyde dehydrogenase (NAD+) activity"/>
    <property type="evidence" value="ECO:0007669"/>
    <property type="project" value="TreeGrafter"/>
</dbReference>
<dbReference type="AlphaFoldDB" id="A0A8E2JIK3"/>
<dbReference type="InterPro" id="IPR001509">
    <property type="entry name" value="Epimerase_deHydtase"/>
</dbReference>
<feature type="domain" description="NAD-dependent epimerase/dehydratase" evidence="1">
    <location>
        <begin position="151"/>
        <end position="234"/>
    </location>
</feature>
<reference evidence="2 3" key="1">
    <citation type="journal article" date="2016" name="Nat. Commun.">
        <title>Ectomycorrhizal ecology is imprinted in the genome of the dominant symbiotic fungus Cenococcum geophilum.</title>
        <authorList>
            <consortium name="DOE Joint Genome Institute"/>
            <person name="Peter M."/>
            <person name="Kohler A."/>
            <person name="Ohm R.A."/>
            <person name="Kuo A."/>
            <person name="Krutzmann J."/>
            <person name="Morin E."/>
            <person name="Arend M."/>
            <person name="Barry K.W."/>
            <person name="Binder M."/>
            <person name="Choi C."/>
            <person name="Clum A."/>
            <person name="Copeland A."/>
            <person name="Grisel N."/>
            <person name="Haridas S."/>
            <person name="Kipfer T."/>
            <person name="LaButti K."/>
            <person name="Lindquist E."/>
            <person name="Lipzen A."/>
            <person name="Maire R."/>
            <person name="Meier B."/>
            <person name="Mihaltcheva S."/>
            <person name="Molinier V."/>
            <person name="Murat C."/>
            <person name="Poggeler S."/>
            <person name="Quandt C.A."/>
            <person name="Sperisen C."/>
            <person name="Tritt A."/>
            <person name="Tisserant E."/>
            <person name="Crous P.W."/>
            <person name="Henrissat B."/>
            <person name="Nehls U."/>
            <person name="Egli S."/>
            <person name="Spatafora J.W."/>
            <person name="Grigoriev I.V."/>
            <person name="Martin F.M."/>
        </authorList>
    </citation>
    <scope>NUCLEOTIDE SEQUENCE [LARGE SCALE GENOMIC DNA]</scope>
    <source>
        <strain evidence="2 3">CBS 459.81</strain>
    </source>
</reference>
<accession>A0A8E2JIK3</accession>
<keyword evidence="3" id="KW-1185">Reference proteome</keyword>
<dbReference type="InterPro" id="IPR051783">
    <property type="entry name" value="NAD(P)-dependent_oxidoreduct"/>
</dbReference>
<dbReference type="EMBL" id="KV744847">
    <property type="protein sequence ID" value="OCK84020.1"/>
    <property type="molecule type" value="Genomic_DNA"/>
</dbReference>
<dbReference type="OrthoDB" id="2130169at2759"/>
<evidence type="ECO:0000259" key="1">
    <source>
        <dbReference type="Pfam" id="PF01370"/>
    </source>
</evidence>